<feature type="repeat" description="WD" evidence="1">
    <location>
        <begin position="529"/>
        <end position="561"/>
    </location>
</feature>
<evidence type="ECO:0000256" key="2">
    <source>
        <dbReference type="SAM" id="MobiDB-lite"/>
    </source>
</evidence>
<dbReference type="AlphaFoldDB" id="A0AAN9UVY5"/>
<evidence type="ECO:0000256" key="1">
    <source>
        <dbReference type="PROSITE-ProRule" id="PRU00221"/>
    </source>
</evidence>
<dbReference type="SMART" id="SM00320">
    <property type="entry name" value="WD40"/>
    <property type="match status" value="2"/>
</dbReference>
<proteinExistence type="predicted"/>
<dbReference type="PANTHER" id="PTHR43991">
    <property type="entry name" value="WD REPEAT PROTEIN (AFU_ORTHOLOGUE AFUA_8G05640)-RELATED"/>
    <property type="match status" value="1"/>
</dbReference>
<evidence type="ECO:0008006" key="5">
    <source>
        <dbReference type="Google" id="ProtNLM"/>
    </source>
</evidence>
<feature type="compositionally biased region" description="Low complexity" evidence="2">
    <location>
        <begin position="41"/>
        <end position="54"/>
    </location>
</feature>
<evidence type="ECO:0000313" key="3">
    <source>
        <dbReference type="EMBL" id="KAK7755233.1"/>
    </source>
</evidence>
<gene>
    <name evidence="3" type="ORF">SLS62_002738</name>
</gene>
<keyword evidence="1" id="KW-0853">WD repeat</keyword>
<reference evidence="3 4" key="1">
    <citation type="submission" date="2024-02" db="EMBL/GenBank/DDBJ databases">
        <title>De novo assembly and annotation of 12 fungi associated with fruit tree decline syndrome in Ontario, Canada.</title>
        <authorList>
            <person name="Sulman M."/>
            <person name="Ellouze W."/>
            <person name="Ilyukhin E."/>
        </authorList>
    </citation>
    <scope>NUCLEOTIDE SEQUENCE [LARGE SCALE GENOMIC DNA]</scope>
    <source>
        <strain evidence="3 4">M11/M66-122</strain>
    </source>
</reference>
<evidence type="ECO:0000313" key="4">
    <source>
        <dbReference type="Proteomes" id="UP001320420"/>
    </source>
</evidence>
<sequence length="721" mass="79788">MRPPNSISVAPNPAPATVDTVTIDTAAVDVPTTDADHIDYPTSSSLAETLSPSSYPSLHSDDTPTTSQGDISWSSAHLPQDHPGLGKEIDAGSNSDEGQHHNHEIDVGMMEDGENDDEMDDHGGAVTSDLNDLVDIDMDATPSELQPFHDDDDQAFESDAPISPAPPGLLHPDLAPMAHQPLGTGPGIALALSGHTNTSLQLQQQLPYVDHVLNDNTLNSNHPMILSNQNQMPLGPENPGVVDFLCQWIWQSQASMPRATSGIPLPFQVRDVALQTPRRVTYDDLKGDEYDFQGINWSALGISRSAARNRRLNVYSNYVNKKDSDIWLATHPDRSLPTSDNFFRFKRMDVRNDVRLLHFQLRNIFGCASRTRAFYPSYGTIQEVDLTSGRNKTAIKFDNETDAQISTLTASQEVLLVGGFYGDYRYRCLDSHDPEPIEGRLTDNISGITNHVQIYSSRQSSAPLAAFASNDFGFRIVDLTTNKITSEIIYGYAMNCSALSPDGRLRVMVGDSENVLITDAENGEVVQQLEGHRDFGFACDWAPDGWTVATGNQDKTVRLWDARKWRNSRGQSNPIAVVRTHMSGARSLRFSPLGSGKRVLVAAEEADFVHAIDAQTLMTKQTFDVFGELGGLSFANDGQDLLMLSCDHHRGGVLQLERCDAGTEDAFDYAFTRYRDPRDWWRTPGYDWMPSPEQVDELPGSQQTLTQRRRKAAMMDDLEPF</sequence>
<dbReference type="SUPFAM" id="SSF50998">
    <property type="entry name" value="Quinoprotein alcohol dehydrogenase-like"/>
    <property type="match status" value="1"/>
</dbReference>
<dbReference type="Proteomes" id="UP001320420">
    <property type="component" value="Unassembled WGS sequence"/>
</dbReference>
<dbReference type="PANTHER" id="PTHR43991:SF12">
    <property type="entry name" value="WD REPEAT PROTEIN (AFU_ORTHOLOGUE AFUA_8G05640)"/>
    <property type="match status" value="1"/>
</dbReference>
<comment type="caution">
    <text evidence="3">The sequence shown here is derived from an EMBL/GenBank/DDBJ whole genome shotgun (WGS) entry which is preliminary data.</text>
</comment>
<protein>
    <recommendedName>
        <fullName evidence="5">WD repeat-containing protein</fullName>
    </recommendedName>
</protein>
<dbReference type="InterPro" id="IPR015943">
    <property type="entry name" value="WD40/YVTN_repeat-like_dom_sf"/>
</dbReference>
<dbReference type="InterPro" id="IPR011047">
    <property type="entry name" value="Quinoprotein_ADH-like_sf"/>
</dbReference>
<dbReference type="Pfam" id="PF00400">
    <property type="entry name" value="WD40"/>
    <property type="match status" value="1"/>
</dbReference>
<feature type="compositionally biased region" description="Polar residues" evidence="2">
    <location>
        <begin position="63"/>
        <end position="77"/>
    </location>
</feature>
<dbReference type="InterPro" id="IPR001680">
    <property type="entry name" value="WD40_rpt"/>
</dbReference>
<feature type="region of interest" description="Disordered" evidence="2">
    <location>
        <begin position="32"/>
        <end position="101"/>
    </location>
</feature>
<dbReference type="PROSITE" id="PS50082">
    <property type="entry name" value="WD_REPEATS_2"/>
    <property type="match status" value="1"/>
</dbReference>
<dbReference type="PROSITE" id="PS50294">
    <property type="entry name" value="WD_REPEATS_REGION"/>
    <property type="match status" value="1"/>
</dbReference>
<name>A0AAN9UVY5_9PEZI</name>
<accession>A0AAN9UVY5</accession>
<organism evidence="3 4">
    <name type="scientific">Diatrype stigma</name>
    <dbReference type="NCBI Taxonomy" id="117547"/>
    <lineage>
        <taxon>Eukaryota</taxon>
        <taxon>Fungi</taxon>
        <taxon>Dikarya</taxon>
        <taxon>Ascomycota</taxon>
        <taxon>Pezizomycotina</taxon>
        <taxon>Sordariomycetes</taxon>
        <taxon>Xylariomycetidae</taxon>
        <taxon>Xylariales</taxon>
        <taxon>Diatrypaceae</taxon>
        <taxon>Diatrype</taxon>
    </lineage>
</organism>
<keyword evidence="4" id="KW-1185">Reference proteome</keyword>
<dbReference type="Gene3D" id="2.130.10.10">
    <property type="entry name" value="YVTN repeat-like/Quinoprotein amine dehydrogenase"/>
    <property type="match status" value="1"/>
</dbReference>
<dbReference type="EMBL" id="JAKJXP020000014">
    <property type="protein sequence ID" value="KAK7755233.1"/>
    <property type="molecule type" value="Genomic_DNA"/>
</dbReference>